<dbReference type="GO" id="GO:0005801">
    <property type="term" value="C:cis-Golgi network"/>
    <property type="evidence" value="ECO:0007669"/>
    <property type="project" value="TreeGrafter"/>
</dbReference>
<evidence type="ECO:0000313" key="3">
    <source>
        <dbReference type="Proteomes" id="UP000807769"/>
    </source>
</evidence>
<feature type="transmembrane region" description="Helical" evidence="1">
    <location>
        <begin position="33"/>
        <end position="56"/>
    </location>
</feature>
<dbReference type="PANTHER" id="PTHR45694">
    <property type="entry name" value="GLUTAREDOXIN 2"/>
    <property type="match status" value="1"/>
</dbReference>
<dbReference type="GO" id="GO:0000324">
    <property type="term" value="C:fungal-type vacuole"/>
    <property type="evidence" value="ECO:0007669"/>
    <property type="project" value="TreeGrafter"/>
</dbReference>
<dbReference type="OrthoDB" id="423313at2759"/>
<dbReference type="Gene3D" id="3.40.30.10">
    <property type="entry name" value="Glutaredoxin"/>
    <property type="match status" value="1"/>
</dbReference>
<dbReference type="RefSeq" id="XP_041190420.1">
    <property type="nucleotide sequence ID" value="XM_041331338.1"/>
</dbReference>
<dbReference type="Proteomes" id="UP000807769">
    <property type="component" value="Unassembled WGS sequence"/>
</dbReference>
<dbReference type="InterPro" id="IPR036249">
    <property type="entry name" value="Thioredoxin-like_sf"/>
</dbReference>
<dbReference type="GO" id="GO:0034599">
    <property type="term" value="P:cellular response to oxidative stress"/>
    <property type="evidence" value="ECO:0007669"/>
    <property type="project" value="TreeGrafter"/>
</dbReference>
<dbReference type="GeneID" id="64625355"/>
<dbReference type="PANTHER" id="PTHR45694:SF5">
    <property type="entry name" value="GLUTAREDOXIN 2"/>
    <property type="match status" value="1"/>
</dbReference>
<evidence type="ECO:0008006" key="4">
    <source>
        <dbReference type="Google" id="ProtNLM"/>
    </source>
</evidence>
<dbReference type="GO" id="GO:0005796">
    <property type="term" value="C:Golgi lumen"/>
    <property type="evidence" value="ECO:0007669"/>
    <property type="project" value="TreeGrafter"/>
</dbReference>
<evidence type="ECO:0000256" key="1">
    <source>
        <dbReference type="SAM" id="Phobius"/>
    </source>
</evidence>
<feature type="transmembrane region" description="Helical" evidence="1">
    <location>
        <begin position="77"/>
        <end position="98"/>
    </location>
</feature>
<gene>
    <name evidence="2" type="ORF">BJ212DRAFT_1277158</name>
</gene>
<reference evidence="2" key="1">
    <citation type="journal article" date="2020" name="New Phytol.">
        <title>Comparative genomics reveals dynamic genome evolution in host specialist ectomycorrhizal fungi.</title>
        <authorList>
            <person name="Lofgren L.A."/>
            <person name="Nguyen N.H."/>
            <person name="Vilgalys R."/>
            <person name="Ruytinx J."/>
            <person name="Liao H.L."/>
            <person name="Branco S."/>
            <person name="Kuo A."/>
            <person name="LaButti K."/>
            <person name="Lipzen A."/>
            <person name="Andreopoulos W."/>
            <person name="Pangilinan J."/>
            <person name="Riley R."/>
            <person name="Hundley H."/>
            <person name="Na H."/>
            <person name="Barry K."/>
            <person name="Grigoriev I.V."/>
            <person name="Stajich J.E."/>
            <person name="Kennedy P.G."/>
        </authorList>
    </citation>
    <scope>NUCLEOTIDE SEQUENCE</scope>
    <source>
        <strain evidence="2">MN1</strain>
    </source>
</reference>
<name>A0A9P7JB40_9AGAM</name>
<keyword evidence="3" id="KW-1185">Reference proteome</keyword>
<accession>A0A9P7JB40</accession>
<keyword evidence="1" id="KW-0812">Transmembrane</keyword>
<sequence length="323" mass="35625">MGVYVNTFLSLFIVSGCTDPLSASLFELKLSFLPFVYLGTSSSSTLFYLSLTHVVGHHVNTHRHLPSALTAAPRKPLNQRATSLALIGLIVVSFYIFFVARPSLELTPIALRTDALGHASAHGSFPQDKDDPLPSSRLFRLPSNSQRKNVVSNTNRPQVRLDESQELAAVAAFVAALPQNMIPRSIDPSKPIDPQLVLDFDTRSPRAADEVNQIVQDVWSRYPVMMFTKVHHAHSREVRRIVSTMDLRPPPVAFEVDQREDAEVLIPLLHRLTSSTDLPLMLIGGKPVGSMEAIRELNESGELQKLISDAGAVIDSSKKKKGH</sequence>
<proteinExistence type="predicted"/>
<evidence type="ECO:0000313" key="2">
    <source>
        <dbReference type="EMBL" id="KAG1812138.1"/>
    </source>
</evidence>
<dbReference type="SUPFAM" id="SSF52833">
    <property type="entry name" value="Thioredoxin-like"/>
    <property type="match status" value="1"/>
</dbReference>
<protein>
    <recommendedName>
        <fullName evidence="4">Glutaredoxin domain-containing protein</fullName>
    </recommendedName>
</protein>
<dbReference type="EMBL" id="JABBWG010000027">
    <property type="protein sequence ID" value="KAG1812138.1"/>
    <property type="molecule type" value="Genomic_DNA"/>
</dbReference>
<dbReference type="AlphaFoldDB" id="A0A9P7JB40"/>
<comment type="caution">
    <text evidence="2">The sequence shown here is derived from an EMBL/GenBank/DDBJ whole genome shotgun (WGS) entry which is preliminary data.</text>
</comment>
<organism evidence="2 3">
    <name type="scientific">Suillus subaureus</name>
    <dbReference type="NCBI Taxonomy" id="48587"/>
    <lineage>
        <taxon>Eukaryota</taxon>
        <taxon>Fungi</taxon>
        <taxon>Dikarya</taxon>
        <taxon>Basidiomycota</taxon>
        <taxon>Agaricomycotina</taxon>
        <taxon>Agaricomycetes</taxon>
        <taxon>Agaricomycetidae</taxon>
        <taxon>Boletales</taxon>
        <taxon>Suillineae</taxon>
        <taxon>Suillaceae</taxon>
        <taxon>Suillus</taxon>
    </lineage>
</organism>
<keyword evidence="1" id="KW-1133">Transmembrane helix</keyword>
<dbReference type="PROSITE" id="PS51354">
    <property type="entry name" value="GLUTAREDOXIN_2"/>
    <property type="match status" value="1"/>
</dbReference>
<keyword evidence="1" id="KW-0472">Membrane</keyword>
<dbReference type="GO" id="GO:0015038">
    <property type="term" value="F:glutathione disulfide oxidoreductase activity"/>
    <property type="evidence" value="ECO:0007669"/>
    <property type="project" value="TreeGrafter"/>
</dbReference>